<evidence type="ECO:0000256" key="3">
    <source>
        <dbReference type="ARBA" id="ARBA00022840"/>
    </source>
</evidence>
<protein>
    <submittedName>
        <fullName evidence="5">Antagonist of KipI</fullName>
    </submittedName>
</protein>
<dbReference type="SUPFAM" id="SSF50891">
    <property type="entry name" value="Cyclophilin-like"/>
    <property type="match status" value="1"/>
</dbReference>
<name>A0ABU1ITL2_9BACL</name>
<dbReference type="InterPro" id="IPR052708">
    <property type="entry name" value="PxpC"/>
</dbReference>
<dbReference type="NCBIfam" id="TIGR00724">
    <property type="entry name" value="urea_amlyse_rel"/>
    <property type="match status" value="1"/>
</dbReference>
<dbReference type="InterPro" id="IPR003778">
    <property type="entry name" value="CT_A_B"/>
</dbReference>
<gene>
    <name evidence="5" type="ORF">JOE21_003552</name>
</gene>
<sequence length="317" mass="34033">MKPALIVQKPGLLTTVQDEGRPGYQAYGMGVSGAMDPFALQVGNLLVGNLRGEAALEITMSGPELEWRRDAWIALTGADLSPTLDGVPLPLWKTVSVKAGQVLRFGGPRQGVRSYLAVAGGIEVKRVMGSKSTYLKGRVGGFHGRPLKKGDEVAVGDPRLSGERLAGRALAGGERPSYRRESRLRTVEGPQADAFTAEGIRCFYSQSYTVTPQSDRMGCRLQGSAIQHRGSADIISDAIPPGAVQVPANGQPIILMADRQTTGGYTKIATVLSVDLPLVAQAAVGHRFTFEQMTVEEAGRLAVEQERFLRQLEAHNR</sequence>
<keyword evidence="1" id="KW-0547">Nucleotide-binding</keyword>
<keyword evidence="6" id="KW-1185">Reference proteome</keyword>
<evidence type="ECO:0000313" key="5">
    <source>
        <dbReference type="EMBL" id="MDR6227529.1"/>
    </source>
</evidence>
<organism evidence="5 6">
    <name type="scientific">Desmospora profundinema</name>
    <dbReference type="NCBI Taxonomy" id="1571184"/>
    <lineage>
        <taxon>Bacteria</taxon>
        <taxon>Bacillati</taxon>
        <taxon>Bacillota</taxon>
        <taxon>Bacilli</taxon>
        <taxon>Bacillales</taxon>
        <taxon>Thermoactinomycetaceae</taxon>
        <taxon>Desmospora</taxon>
    </lineage>
</organism>
<keyword evidence="2" id="KW-0378">Hydrolase</keyword>
<proteinExistence type="predicted"/>
<dbReference type="SMART" id="SM00797">
    <property type="entry name" value="AHS2"/>
    <property type="match status" value="1"/>
</dbReference>
<reference evidence="5 6" key="1">
    <citation type="submission" date="2023-07" db="EMBL/GenBank/DDBJ databases">
        <title>Genomic Encyclopedia of Type Strains, Phase IV (KMG-IV): sequencing the most valuable type-strain genomes for metagenomic binning, comparative biology and taxonomic classification.</title>
        <authorList>
            <person name="Goeker M."/>
        </authorList>
    </citation>
    <scope>NUCLEOTIDE SEQUENCE [LARGE SCALE GENOMIC DNA]</scope>
    <source>
        <strain evidence="5 6">DSM 45903</strain>
    </source>
</reference>
<dbReference type="Gene3D" id="2.40.100.10">
    <property type="entry name" value="Cyclophilin-like"/>
    <property type="match status" value="1"/>
</dbReference>
<dbReference type="PANTHER" id="PTHR43309:SF5">
    <property type="entry name" value="5-OXOPROLINASE SUBUNIT C"/>
    <property type="match status" value="1"/>
</dbReference>
<dbReference type="PANTHER" id="PTHR43309">
    <property type="entry name" value="5-OXOPROLINASE SUBUNIT C"/>
    <property type="match status" value="1"/>
</dbReference>
<feature type="domain" description="Carboxyltransferase" evidence="4">
    <location>
        <begin position="26"/>
        <end position="308"/>
    </location>
</feature>
<comment type="caution">
    <text evidence="5">The sequence shown here is derived from an EMBL/GenBank/DDBJ whole genome shotgun (WGS) entry which is preliminary data.</text>
</comment>
<dbReference type="Pfam" id="PF02626">
    <property type="entry name" value="CT_A_B"/>
    <property type="match status" value="1"/>
</dbReference>
<accession>A0ABU1ITL2</accession>
<evidence type="ECO:0000313" key="6">
    <source>
        <dbReference type="Proteomes" id="UP001185012"/>
    </source>
</evidence>
<keyword evidence="3" id="KW-0067">ATP-binding</keyword>
<dbReference type="RefSeq" id="WP_309868598.1">
    <property type="nucleotide sequence ID" value="NZ_JAVDQG010000010.1"/>
</dbReference>
<dbReference type="EMBL" id="JAVDQG010000010">
    <property type="protein sequence ID" value="MDR6227529.1"/>
    <property type="molecule type" value="Genomic_DNA"/>
</dbReference>
<evidence type="ECO:0000259" key="4">
    <source>
        <dbReference type="SMART" id="SM00797"/>
    </source>
</evidence>
<dbReference type="InterPro" id="IPR029000">
    <property type="entry name" value="Cyclophilin-like_dom_sf"/>
</dbReference>
<evidence type="ECO:0000256" key="2">
    <source>
        <dbReference type="ARBA" id="ARBA00022801"/>
    </source>
</evidence>
<dbReference type="Proteomes" id="UP001185012">
    <property type="component" value="Unassembled WGS sequence"/>
</dbReference>
<evidence type="ECO:0000256" key="1">
    <source>
        <dbReference type="ARBA" id="ARBA00022741"/>
    </source>
</evidence>